<dbReference type="CDD" id="cd05782">
    <property type="entry name" value="DNA_polB_like1_exo"/>
    <property type="match status" value="1"/>
</dbReference>
<dbReference type="Gene3D" id="3.30.420.10">
    <property type="entry name" value="Ribonuclease H-like superfamily/Ribonuclease H"/>
    <property type="match status" value="1"/>
</dbReference>
<evidence type="ECO:0000313" key="2">
    <source>
        <dbReference type="EMBL" id="SUZ73096.1"/>
    </source>
</evidence>
<feature type="domain" description="Predicted 3'-5' exonuclease PolB-like" evidence="1">
    <location>
        <begin position="55"/>
        <end position="275"/>
    </location>
</feature>
<organism evidence="2">
    <name type="scientific">marine metagenome</name>
    <dbReference type="NCBI Taxonomy" id="408172"/>
    <lineage>
        <taxon>unclassified sequences</taxon>
        <taxon>metagenomes</taxon>
        <taxon>ecological metagenomes</taxon>
    </lineage>
</organism>
<proteinExistence type="predicted"/>
<dbReference type="GO" id="GO:0003676">
    <property type="term" value="F:nucleic acid binding"/>
    <property type="evidence" value="ECO:0007669"/>
    <property type="project" value="InterPro"/>
</dbReference>
<dbReference type="AlphaFoldDB" id="A0A381Q183"/>
<dbReference type="InterPro" id="IPR019288">
    <property type="entry name" value="3'-5'_exonuclease_PolB-like"/>
</dbReference>
<dbReference type="Pfam" id="PF10108">
    <property type="entry name" value="DNA_pol_B_exo2"/>
    <property type="match status" value="1"/>
</dbReference>
<gene>
    <name evidence="2" type="ORF">METZ01_LOCUS25950</name>
</gene>
<reference evidence="2" key="1">
    <citation type="submission" date="2018-05" db="EMBL/GenBank/DDBJ databases">
        <authorList>
            <person name="Lanie J.A."/>
            <person name="Ng W.-L."/>
            <person name="Kazmierczak K.M."/>
            <person name="Andrzejewski T.M."/>
            <person name="Davidsen T.M."/>
            <person name="Wayne K.J."/>
            <person name="Tettelin H."/>
            <person name="Glass J.I."/>
            <person name="Rusch D."/>
            <person name="Podicherti R."/>
            <person name="Tsui H.-C.T."/>
            <person name="Winkler M.E."/>
        </authorList>
    </citation>
    <scope>NUCLEOTIDE SEQUENCE</scope>
</reference>
<dbReference type="SUPFAM" id="SSF53098">
    <property type="entry name" value="Ribonuclease H-like"/>
    <property type="match status" value="1"/>
</dbReference>
<accession>A0A381Q183</accession>
<dbReference type="InterPro" id="IPR012337">
    <property type="entry name" value="RNaseH-like_sf"/>
</dbReference>
<sequence length="284" mass="31747">MFKTVNKDVWAFDAEWVPDPEAGRRLFQLAEETTDAEVIQKMWEEGGADEENPMPYLKTTICRVISIAAVVRSVKENSEVALSLTALPHDSADPKQNAEAEILSRFLKAVGEIKPQLVGFNSAKADLKILVQRAVAKGVQAAKFAKRPDKPWDGYDYFVSRNNEGHVDLIEILGSYGKSNPSLNETATVCGIPGKMGVSGEEVAPMWLEGRLAEIVAYNECDALTTYLIWLRMAFFGGFFDKRQYAEEQARVRNLLSTEGTLPGKEHLLEFLERWEMWSPVEAG</sequence>
<dbReference type="InterPro" id="IPR036397">
    <property type="entry name" value="RNaseH_sf"/>
</dbReference>
<name>A0A381Q183_9ZZZZ</name>
<evidence type="ECO:0000259" key="1">
    <source>
        <dbReference type="Pfam" id="PF10108"/>
    </source>
</evidence>
<protein>
    <recommendedName>
        <fullName evidence="1">Predicted 3'-5' exonuclease PolB-like domain-containing protein</fullName>
    </recommendedName>
</protein>
<dbReference type="EMBL" id="UINC01001167">
    <property type="protein sequence ID" value="SUZ73096.1"/>
    <property type="molecule type" value="Genomic_DNA"/>
</dbReference>